<evidence type="ECO:0000256" key="1">
    <source>
        <dbReference type="SAM" id="Phobius"/>
    </source>
</evidence>
<dbReference type="Proteomes" id="UP000271603">
    <property type="component" value="Chromosome"/>
</dbReference>
<keyword evidence="1" id="KW-0812">Transmembrane</keyword>
<sequence>MDIPVSVLRDRAWSRRPFLGIYLVKATEQNDKLNRAVIVSVVLHIVLIALLIWGSLHENAEMSAGGGGDGAVVAP</sequence>
<keyword evidence="1" id="KW-1133">Transmembrane helix</keyword>
<feature type="transmembrane region" description="Helical" evidence="1">
    <location>
        <begin position="36"/>
        <end position="56"/>
    </location>
</feature>
<dbReference type="EMBL" id="LR134155">
    <property type="protein sequence ID" value="VEA72387.1"/>
    <property type="molecule type" value="Genomic_DNA"/>
</dbReference>
<keyword evidence="1" id="KW-0472">Membrane</keyword>
<gene>
    <name evidence="2" type="primary">tolA_1</name>
    <name evidence="2" type="ORF">NCTC9419_03992</name>
</gene>
<name>A0A3S4JWY5_SERRU</name>
<evidence type="ECO:0000313" key="3">
    <source>
        <dbReference type="Proteomes" id="UP000271603"/>
    </source>
</evidence>
<accession>A0A3S4JWY5</accession>
<organism evidence="2 3">
    <name type="scientific">Serratia rubidaea</name>
    <name type="common">Serratia marinorubra</name>
    <dbReference type="NCBI Taxonomy" id="61652"/>
    <lineage>
        <taxon>Bacteria</taxon>
        <taxon>Pseudomonadati</taxon>
        <taxon>Pseudomonadota</taxon>
        <taxon>Gammaproteobacteria</taxon>
        <taxon>Enterobacterales</taxon>
        <taxon>Yersiniaceae</taxon>
        <taxon>Serratia</taxon>
    </lineage>
</organism>
<protein>
    <submittedName>
        <fullName evidence="2">Cell envelope integrity inner membrane protein TolA</fullName>
    </submittedName>
</protein>
<dbReference type="AlphaFoldDB" id="A0A3S4JWY5"/>
<reference evidence="2 3" key="1">
    <citation type="submission" date="2018-12" db="EMBL/GenBank/DDBJ databases">
        <authorList>
            <consortium name="Pathogen Informatics"/>
        </authorList>
    </citation>
    <scope>NUCLEOTIDE SEQUENCE [LARGE SCALE GENOMIC DNA]</scope>
    <source>
        <strain evidence="2 3">NCTC9419</strain>
    </source>
</reference>
<evidence type="ECO:0000313" key="2">
    <source>
        <dbReference type="EMBL" id="VEA72387.1"/>
    </source>
</evidence>
<proteinExistence type="predicted"/>